<evidence type="ECO:0000256" key="2">
    <source>
        <dbReference type="ARBA" id="ARBA00022692"/>
    </source>
</evidence>
<evidence type="ECO:0000259" key="7">
    <source>
        <dbReference type="PROSITE" id="PS50922"/>
    </source>
</evidence>
<feature type="transmembrane region" description="Helical" evidence="6">
    <location>
        <begin position="105"/>
        <end position="126"/>
    </location>
</feature>
<dbReference type="PANTHER" id="PTHR13439">
    <property type="entry name" value="CT120 PROTEIN"/>
    <property type="match status" value="1"/>
</dbReference>
<feature type="transmembrane region" description="Helical" evidence="6">
    <location>
        <begin position="138"/>
        <end position="157"/>
    </location>
</feature>
<accession>A0A914XD52</accession>
<feature type="transmembrane region" description="Helical" evidence="6">
    <location>
        <begin position="163"/>
        <end position="186"/>
    </location>
</feature>
<dbReference type="WBParaSite" id="PSAMB.scaffold710size43087.g8165.t1">
    <property type="protein sequence ID" value="PSAMB.scaffold710size43087.g8165.t1"/>
    <property type="gene ID" value="PSAMB.scaffold710size43087.g8165"/>
</dbReference>
<dbReference type="GO" id="GO:0007009">
    <property type="term" value="P:plasma membrane organization"/>
    <property type="evidence" value="ECO:0007669"/>
    <property type="project" value="TreeGrafter"/>
</dbReference>
<feature type="domain" description="TLC" evidence="7">
    <location>
        <begin position="65"/>
        <end position="260"/>
    </location>
</feature>
<evidence type="ECO:0000256" key="5">
    <source>
        <dbReference type="PROSITE-ProRule" id="PRU00205"/>
    </source>
</evidence>
<evidence type="ECO:0000313" key="9">
    <source>
        <dbReference type="WBParaSite" id="PSAMB.scaffold710size43087.g8165.t1"/>
    </source>
</evidence>
<keyword evidence="4 5" id="KW-0472">Membrane</keyword>
<sequence>MEQQQQQLERTMAATSNGTGAEFRMPDWRRLTDADMVIPCVVYFVFFQLMGALVRRTCWMHASGFRQYRLRNLTICLLHSVISGGWALCFMLTHTRVMFYDTMHWYQYWAAQLPMLSMSYFVCDTIDMAKHEFSRWTVELFVHHIVTVFVFGVATMARKFIPYAYWALLMEVNSIFLHLRSIILISGTATEQKGALRAVRAGNIVTFVVFRFAVQAWQIHWAYVNRAEMHYFFALIGVVGGVIFLIINTVLFARVLAADGFLGEYGRRHTAINRDADRNANKRE</sequence>
<keyword evidence="2 5" id="KW-0812">Transmembrane</keyword>
<dbReference type="InterPro" id="IPR050846">
    <property type="entry name" value="TLCD"/>
</dbReference>
<dbReference type="Pfam" id="PF03798">
    <property type="entry name" value="TRAM_LAG1_CLN8"/>
    <property type="match status" value="1"/>
</dbReference>
<dbReference type="PANTHER" id="PTHR13439:SF4">
    <property type="entry name" value="TLC DOMAIN-CONTAINING PROTEIN"/>
    <property type="match status" value="1"/>
</dbReference>
<protein>
    <submittedName>
        <fullName evidence="9">TLC domain-containing protein</fullName>
    </submittedName>
</protein>
<proteinExistence type="predicted"/>
<keyword evidence="3 6" id="KW-1133">Transmembrane helix</keyword>
<feature type="transmembrane region" description="Helical" evidence="6">
    <location>
        <begin position="198"/>
        <end position="219"/>
    </location>
</feature>
<dbReference type="GO" id="GO:0071709">
    <property type="term" value="P:membrane assembly"/>
    <property type="evidence" value="ECO:0007669"/>
    <property type="project" value="TreeGrafter"/>
</dbReference>
<dbReference type="SMART" id="SM00724">
    <property type="entry name" value="TLC"/>
    <property type="match status" value="1"/>
</dbReference>
<organism evidence="8 9">
    <name type="scientific">Plectus sambesii</name>
    <dbReference type="NCBI Taxonomy" id="2011161"/>
    <lineage>
        <taxon>Eukaryota</taxon>
        <taxon>Metazoa</taxon>
        <taxon>Ecdysozoa</taxon>
        <taxon>Nematoda</taxon>
        <taxon>Chromadorea</taxon>
        <taxon>Plectida</taxon>
        <taxon>Plectina</taxon>
        <taxon>Plectoidea</taxon>
        <taxon>Plectidae</taxon>
        <taxon>Plectus</taxon>
    </lineage>
</organism>
<feature type="transmembrane region" description="Helical" evidence="6">
    <location>
        <begin position="75"/>
        <end position="93"/>
    </location>
</feature>
<evidence type="ECO:0000256" key="6">
    <source>
        <dbReference type="SAM" id="Phobius"/>
    </source>
</evidence>
<dbReference type="Proteomes" id="UP000887566">
    <property type="component" value="Unplaced"/>
</dbReference>
<feature type="transmembrane region" description="Helical" evidence="6">
    <location>
        <begin position="231"/>
        <end position="257"/>
    </location>
</feature>
<evidence type="ECO:0000256" key="1">
    <source>
        <dbReference type="ARBA" id="ARBA00004141"/>
    </source>
</evidence>
<dbReference type="GO" id="GO:0005886">
    <property type="term" value="C:plasma membrane"/>
    <property type="evidence" value="ECO:0007669"/>
    <property type="project" value="TreeGrafter"/>
</dbReference>
<feature type="transmembrane region" description="Helical" evidence="6">
    <location>
        <begin position="36"/>
        <end position="54"/>
    </location>
</feature>
<evidence type="ECO:0000256" key="4">
    <source>
        <dbReference type="ARBA" id="ARBA00023136"/>
    </source>
</evidence>
<dbReference type="InterPro" id="IPR006634">
    <property type="entry name" value="TLC-dom"/>
</dbReference>
<reference evidence="9" key="1">
    <citation type="submission" date="2022-11" db="UniProtKB">
        <authorList>
            <consortium name="WormBaseParasite"/>
        </authorList>
    </citation>
    <scope>IDENTIFICATION</scope>
</reference>
<dbReference type="GO" id="GO:0055091">
    <property type="term" value="P:phospholipid homeostasis"/>
    <property type="evidence" value="ECO:0007669"/>
    <property type="project" value="TreeGrafter"/>
</dbReference>
<name>A0A914XD52_9BILA</name>
<evidence type="ECO:0000256" key="3">
    <source>
        <dbReference type="ARBA" id="ARBA00022989"/>
    </source>
</evidence>
<dbReference type="AlphaFoldDB" id="A0A914XD52"/>
<dbReference type="GO" id="GO:0097035">
    <property type="term" value="P:regulation of membrane lipid distribution"/>
    <property type="evidence" value="ECO:0007669"/>
    <property type="project" value="TreeGrafter"/>
</dbReference>
<keyword evidence="8" id="KW-1185">Reference proteome</keyword>
<dbReference type="PROSITE" id="PS50922">
    <property type="entry name" value="TLC"/>
    <property type="match status" value="1"/>
</dbReference>
<comment type="subcellular location">
    <subcellularLocation>
        <location evidence="1">Membrane</location>
        <topology evidence="1">Multi-pass membrane protein</topology>
    </subcellularLocation>
</comment>
<evidence type="ECO:0000313" key="8">
    <source>
        <dbReference type="Proteomes" id="UP000887566"/>
    </source>
</evidence>